<accession>X1R1L2</accession>
<gene>
    <name evidence="1" type="ORF">S12H4_25457</name>
</gene>
<organism evidence="1">
    <name type="scientific">marine sediment metagenome</name>
    <dbReference type="NCBI Taxonomy" id="412755"/>
    <lineage>
        <taxon>unclassified sequences</taxon>
        <taxon>metagenomes</taxon>
        <taxon>ecological metagenomes</taxon>
    </lineage>
</organism>
<proteinExistence type="predicted"/>
<dbReference type="EMBL" id="BARW01014294">
    <property type="protein sequence ID" value="GAI74433.1"/>
    <property type="molecule type" value="Genomic_DNA"/>
</dbReference>
<evidence type="ECO:0000313" key="1">
    <source>
        <dbReference type="EMBL" id="GAI74433.1"/>
    </source>
</evidence>
<reference evidence="1" key="1">
    <citation type="journal article" date="2014" name="Front. Microbiol.">
        <title>High frequency of phylogenetically diverse reductive dehalogenase-homologous genes in deep subseafloor sedimentary metagenomes.</title>
        <authorList>
            <person name="Kawai M."/>
            <person name="Futagami T."/>
            <person name="Toyoda A."/>
            <person name="Takaki Y."/>
            <person name="Nishi S."/>
            <person name="Hori S."/>
            <person name="Arai W."/>
            <person name="Tsubouchi T."/>
            <person name="Morono Y."/>
            <person name="Uchiyama I."/>
            <person name="Ito T."/>
            <person name="Fujiyama A."/>
            <person name="Inagaki F."/>
            <person name="Takami H."/>
        </authorList>
    </citation>
    <scope>NUCLEOTIDE SEQUENCE</scope>
    <source>
        <strain evidence="1">Expedition CK06-06</strain>
    </source>
</reference>
<feature type="non-terminal residue" evidence="1">
    <location>
        <position position="31"/>
    </location>
</feature>
<protein>
    <submittedName>
        <fullName evidence="1">Uncharacterized protein</fullName>
    </submittedName>
</protein>
<comment type="caution">
    <text evidence="1">The sequence shown here is derived from an EMBL/GenBank/DDBJ whole genome shotgun (WGS) entry which is preliminary data.</text>
</comment>
<sequence>MPQPVSEMFSGQQYRLELIVGVVLSVRDIDQ</sequence>
<name>X1R1L2_9ZZZZ</name>
<dbReference type="AlphaFoldDB" id="X1R1L2"/>